<dbReference type="InterPro" id="IPR011992">
    <property type="entry name" value="EF-hand-dom_pair"/>
</dbReference>
<dbReference type="EMBL" id="CATQJA010002663">
    <property type="protein sequence ID" value="CAJ0581510.1"/>
    <property type="molecule type" value="Genomic_DNA"/>
</dbReference>
<dbReference type="InterPro" id="IPR002048">
    <property type="entry name" value="EF_hand_dom"/>
</dbReference>
<comment type="caution">
    <text evidence="2">The sequence shown here is derived from an EMBL/GenBank/DDBJ whole genome shotgun (WGS) entry which is preliminary data.</text>
</comment>
<feature type="non-terminal residue" evidence="2">
    <location>
        <position position="115"/>
    </location>
</feature>
<name>A0AA36GDL8_9BILA</name>
<protein>
    <recommendedName>
        <fullName evidence="1">EF-hand domain-containing protein</fullName>
    </recommendedName>
</protein>
<dbReference type="SUPFAM" id="SSF47473">
    <property type="entry name" value="EF-hand"/>
    <property type="match status" value="1"/>
</dbReference>
<dbReference type="GO" id="GO:0005509">
    <property type="term" value="F:calcium ion binding"/>
    <property type="evidence" value="ECO:0007669"/>
    <property type="project" value="InterPro"/>
</dbReference>
<keyword evidence="3" id="KW-1185">Reference proteome</keyword>
<organism evidence="2 3">
    <name type="scientific">Mesorhabditis spiculigera</name>
    <dbReference type="NCBI Taxonomy" id="96644"/>
    <lineage>
        <taxon>Eukaryota</taxon>
        <taxon>Metazoa</taxon>
        <taxon>Ecdysozoa</taxon>
        <taxon>Nematoda</taxon>
        <taxon>Chromadorea</taxon>
        <taxon>Rhabditida</taxon>
        <taxon>Rhabditina</taxon>
        <taxon>Rhabditomorpha</taxon>
        <taxon>Rhabditoidea</taxon>
        <taxon>Rhabditidae</taxon>
        <taxon>Mesorhabditinae</taxon>
        <taxon>Mesorhabditis</taxon>
    </lineage>
</organism>
<proteinExistence type="predicted"/>
<evidence type="ECO:0000313" key="2">
    <source>
        <dbReference type="EMBL" id="CAJ0581510.1"/>
    </source>
</evidence>
<evidence type="ECO:0000259" key="1">
    <source>
        <dbReference type="PROSITE" id="PS50222"/>
    </source>
</evidence>
<dbReference type="PROSITE" id="PS50222">
    <property type="entry name" value="EF_HAND_2"/>
    <property type="match status" value="1"/>
</dbReference>
<reference evidence="2" key="1">
    <citation type="submission" date="2023-06" db="EMBL/GenBank/DDBJ databases">
        <authorList>
            <person name="Delattre M."/>
        </authorList>
    </citation>
    <scope>NUCLEOTIDE SEQUENCE</scope>
    <source>
        <strain evidence="2">AF72</strain>
    </source>
</reference>
<gene>
    <name evidence="2" type="ORF">MSPICULIGERA_LOCUS19667</name>
</gene>
<dbReference type="Proteomes" id="UP001177023">
    <property type="component" value="Unassembled WGS sequence"/>
</dbReference>
<sequence>MNPFLENTIQSQSEFAQFWSRQPEKSGEQKAEHYARIFQEFDSNFDLKFDAQELRKLLAARYHVKAPPRVVETFDENGDAALELFEFINLERNLDIVGAEAMRESEEELVEEVRY</sequence>
<dbReference type="AlphaFoldDB" id="A0AA36GDL8"/>
<accession>A0AA36GDL8</accession>
<dbReference type="Gene3D" id="1.10.238.10">
    <property type="entry name" value="EF-hand"/>
    <property type="match status" value="1"/>
</dbReference>
<feature type="domain" description="EF-hand" evidence="1">
    <location>
        <begin position="29"/>
        <end position="64"/>
    </location>
</feature>
<evidence type="ECO:0000313" key="3">
    <source>
        <dbReference type="Proteomes" id="UP001177023"/>
    </source>
</evidence>